<proteinExistence type="predicted"/>
<evidence type="ECO:0000313" key="1">
    <source>
        <dbReference type="EMBL" id="ELY53476.1"/>
    </source>
</evidence>
<dbReference type="AlphaFoldDB" id="L9WWD0"/>
<dbReference type="PROSITE" id="PS51257">
    <property type="entry name" value="PROKAR_LIPOPROTEIN"/>
    <property type="match status" value="1"/>
</dbReference>
<evidence type="ECO:0008006" key="3">
    <source>
        <dbReference type="Google" id="ProtNLM"/>
    </source>
</evidence>
<comment type="caution">
    <text evidence="1">The sequence shown here is derived from an EMBL/GenBank/DDBJ whole genome shotgun (WGS) entry which is preliminary data.</text>
</comment>
<protein>
    <recommendedName>
        <fullName evidence="3">Lipoprotein</fullName>
    </recommendedName>
</protein>
<sequence length="159" mass="17047">MDRRTFLGSGGVAVVALGAGCSSLAEWNDPDPVRLGGVSLHSADTESSHRFDAEVLRDGDVVHASTHEIRAARELDGGGQRNYGALVDCEWGSSRGNYAVRVRVDGGDWEMESVPELVEASELDDDCVLVDATYDSSTWIRLEGSCDDGDPDHACEFAT</sequence>
<dbReference type="EMBL" id="AOIB01000043">
    <property type="protein sequence ID" value="ELY53476.1"/>
    <property type="molecule type" value="Genomic_DNA"/>
</dbReference>
<accession>L9WWD0</accession>
<reference evidence="1 2" key="1">
    <citation type="journal article" date="2014" name="PLoS Genet.">
        <title>Phylogenetically driven sequencing of extremely halophilic archaea reveals strategies for static and dynamic osmo-response.</title>
        <authorList>
            <person name="Becker E.A."/>
            <person name="Seitzer P.M."/>
            <person name="Tritt A."/>
            <person name="Larsen D."/>
            <person name="Krusor M."/>
            <person name="Yao A.I."/>
            <person name="Wu D."/>
            <person name="Madern D."/>
            <person name="Eisen J.A."/>
            <person name="Darling A.E."/>
            <person name="Facciotti M.T."/>
        </authorList>
    </citation>
    <scope>NUCLEOTIDE SEQUENCE [LARGE SCALE GENOMIC DNA]</scope>
    <source>
        <strain evidence="1 2">DSM 10524</strain>
    </source>
</reference>
<evidence type="ECO:0000313" key="2">
    <source>
        <dbReference type="Proteomes" id="UP000011688"/>
    </source>
</evidence>
<dbReference type="OrthoDB" id="282577at2157"/>
<keyword evidence="2" id="KW-1185">Reference proteome</keyword>
<gene>
    <name evidence="1" type="ORF">C491_21346</name>
</gene>
<organism evidence="1 2">
    <name type="scientific">Natronococcus amylolyticus DSM 10524</name>
    <dbReference type="NCBI Taxonomy" id="1227497"/>
    <lineage>
        <taxon>Archaea</taxon>
        <taxon>Methanobacteriati</taxon>
        <taxon>Methanobacteriota</taxon>
        <taxon>Stenosarchaea group</taxon>
        <taxon>Halobacteria</taxon>
        <taxon>Halobacteriales</taxon>
        <taxon>Natrialbaceae</taxon>
        <taxon>Natronococcus</taxon>
    </lineage>
</organism>
<name>L9WWD0_9EURY</name>
<dbReference type="RefSeq" id="WP_005559924.1">
    <property type="nucleotide sequence ID" value="NZ_AOIB01000043.1"/>
</dbReference>
<dbReference type="Proteomes" id="UP000011688">
    <property type="component" value="Unassembled WGS sequence"/>
</dbReference>